<dbReference type="GeneID" id="36321856"/>
<dbReference type="Proteomes" id="UP000194127">
    <property type="component" value="Unassembled WGS sequence"/>
</dbReference>
<organism evidence="5 6">
    <name type="scientific">Postia placenta MAD-698-R-SB12</name>
    <dbReference type="NCBI Taxonomy" id="670580"/>
    <lineage>
        <taxon>Eukaryota</taxon>
        <taxon>Fungi</taxon>
        <taxon>Dikarya</taxon>
        <taxon>Basidiomycota</taxon>
        <taxon>Agaricomycotina</taxon>
        <taxon>Agaricomycetes</taxon>
        <taxon>Polyporales</taxon>
        <taxon>Adustoporiaceae</taxon>
        <taxon>Rhodonia</taxon>
    </lineage>
</organism>
<evidence type="ECO:0000256" key="2">
    <source>
        <dbReference type="PROSITE-ProRule" id="PRU00332"/>
    </source>
</evidence>
<evidence type="ECO:0000313" key="5">
    <source>
        <dbReference type="EMBL" id="OSX63351.1"/>
    </source>
</evidence>
<accession>A0A1X6N3Y2</accession>
<feature type="region of interest" description="Disordered" evidence="3">
    <location>
        <begin position="569"/>
        <end position="588"/>
    </location>
</feature>
<dbReference type="PROSITE" id="PS50961">
    <property type="entry name" value="HTH_LA"/>
    <property type="match status" value="1"/>
</dbReference>
<protein>
    <recommendedName>
        <fullName evidence="4">HTH La-type RNA-binding domain-containing protein</fullName>
    </recommendedName>
</protein>
<proteinExistence type="predicted"/>
<feature type="compositionally biased region" description="Polar residues" evidence="3">
    <location>
        <begin position="219"/>
        <end position="229"/>
    </location>
</feature>
<dbReference type="GO" id="GO:0010494">
    <property type="term" value="C:cytoplasmic stress granule"/>
    <property type="evidence" value="ECO:0007669"/>
    <property type="project" value="TreeGrafter"/>
</dbReference>
<dbReference type="GO" id="GO:0045727">
    <property type="term" value="P:positive regulation of translation"/>
    <property type="evidence" value="ECO:0007669"/>
    <property type="project" value="TreeGrafter"/>
</dbReference>
<feature type="compositionally biased region" description="Polar residues" evidence="3">
    <location>
        <begin position="1070"/>
        <end position="1089"/>
    </location>
</feature>
<gene>
    <name evidence="5" type="ORF">POSPLADRAFT_1033008</name>
</gene>
<evidence type="ECO:0000259" key="4">
    <source>
        <dbReference type="PROSITE" id="PS50961"/>
    </source>
</evidence>
<feature type="domain" description="HTH La-type RNA-binding" evidence="4">
    <location>
        <begin position="970"/>
        <end position="1059"/>
    </location>
</feature>
<dbReference type="GO" id="GO:0005829">
    <property type="term" value="C:cytosol"/>
    <property type="evidence" value="ECO:0007669"/>
    <property type="project" value="TreeGrafter"/>
</dbReference>
<reference evidence="5 6" key="1">
    <citation type="submission" date="2017-04" db="EMBL/GenBank/DDBJ databases">
        <title>Genome Sequence of the Model Brown-Rot Fungus Postia placenta SB12.</title>
        <authorList>
            <consortium name="DOE Joint Genome Institute"/>
            <person name="Gaskell J."/>
            <person name="Kersten P."/>
            <person name="Larrondo L.F."/>
            <person name="Canessa P."/>
            <person name="Martinez D."/>
            <person name="Hibbett D."/>
            <person name="Schmoll M."/>
            <person name="Kubicek C.P."/>
            <person name="Martinez A.T."/>
            <person name="Yadav J."/>
            <person name="Master E."/>
            <person name="Magnuson J.K."/>
            <person name="James T."/>
            <person name="Yaver D."/>
            <person name="Berka R."/>
            <person name="Labutti K."/>
            <person name="Lipzen A."/>
            <person name="Aerts A."/>
            <person name="Barry K."/>
            <person name="Henrissat B."/>
            <person name="Blanchette R."/>
            <person name="Grigoriev I."/>
            <person name="Cullen D."/>
        </authorList>
    </citation>
    <scope>NUCLEOTIDE SEQUENCE [LARGE SCALE GENOMIC DNA]</scope>
    <source>
        <strain evidence="5 6">MAD-698-R-SB12</strain>
    </source>
</reference>
<dbReference type="STRING" id="670580.A0A1X6N3Y2"/>
<dbReference type="RefSeq" id="XP_024340145.1">
    <property type="nucleotide sequence ID" value="XM_024476905.1"/>
</dbReference>
<feature type="region of interest" description="Disordered" evidence="3">
    <location>
        <begin position="452"/>
        <end position="485"/>
    </location>
</feature>
<dbReference type="OrthoDB" id="340227at2759"/>
<dbReference type="InterPro" id="IPR036390">
    <property type="entry name" value="WH_DNA-bd_sf"/>
</dbReference>
<feature type="compositionally biased region" description="Polar residues" evidence="3">
    <location>
        <begin position="134"/>
        <end position="153"/>
    </location>
</feature>
<dbReference type="PANTHER" id="PTHR22792:SF132">
    <property type="entry name" value="LA-RELATED PROTEIN 1"/>
    <property type="match status" value="1"/>
</dbReference>
<dbReference type="EMBL" id="KZ110595">
    <property type="protein sequence ID" value="OSX63351.1"/>
    <property type="molecule type" value="Genomic_DNA"/>
</dbReference>
<sequence>MVSSQSSAAPNPPLSYADRAKKAQNTRPKAQPQAGSQGIALPSSSSASTSTPHPGPSTAANASMNVARTARADGNSAPSALSSAKSISGPSSPSRSSANVNGDPQPQGDVTVKSTAAPAVNVWSLRKEQMARVRSSQGTTASVPVQNSPSPHQADNETLEEVASSSNALQNVTNQRPSTNVPGRSPANGEDDAFVVRPRASILPPSEDTESWPEVGKSVSHTSTGSGQAESEPAGQGHERDASREGSQGQGPSRKSEKTKWVPIPAAEMQEAADAFRPPNPRHRPHHMHQHNHGHSRHPPHPGPSSASGSGSQGQSRAHSVTGAHHSVSNSHTSSVAQSQAQSRTGSSHSSPMAAPGRGGRRLPEEGAVTQRSAVGPGAASVASRSISMRSSRTSSPQAFLPAFLPPEFIPGAAAHRGQPPASRGSGPAEELAGVNGVMPSYYALPHVPPPMSAQRSYHSPHSSGSPVQAPYGLPPPAPAPHIYGAPGSQVPVHHSYAGTPPYPMYSSYYGYPPYVYWAPQPVSHSPAAPDGMPLPMLARPPPPGESEAAAGYRDGEFVLPPPATYTRPEEQVAIGPEGQSEGTRDMERGRRARELSFGSIDVVVTASASPVASAHGDALGLDVGGSPANIPAEAAENPEDNGEKPIPPFVIGVAPGEAGPARIRSRTRTQSKGRTLVMGEAVVGIARTASEQSEGIAQINEAADPAVSGVQKAVEEIEAAVKAIDLTETKWEFGTTQHPDESDGAAQGQESASDVIEGQVQPVLAHPLPPRPPLIMTTTNGALSSRSPVYAPSALPPQSASEPNSADDWKVKDYGFGFGRKSGYQPAISGDGSNRREWQPEREYYGRPRRGSVRGGYNYDRGGHERGGFNGRRARGGGYGRGGYHSRTHSRGGGAYHVQGQQPPFVVQPPQAQPLQADLNGFYPPPPPSMTTYYTHGYEAYPPTYPPYAPPTQNLPAQPPLPMPQSPLSFPLDPLRYHLLGQLEYYLSPQNMAMDFFLRQKMDSAGWIEISLLSSFNRVKRLTEDWQLVKDVLTLSSLVEVYGDWVRMRDWKLYVLPTAPASTVYMEQDPSNAPPSQDTYVALSSTTHDSPEAEDGEDMDLEEDEEEDVVFVLGKDAHPTWTSEVHAA</sequence>
<keyword evidence="1 2" id="KW-0694">RNA-binding</keyword>
<feature type="compositionally biased region" description="Basic and acidic residues" evidence="3">
    <location>
        <begin position="834"/>
        <end position="847"/>
    </location>
</feature>
<dbReference type="InterPro" id="IPR045180">
    <property type="entry name" value="La_dom_prot"/>
</dbReference>
<dbReference type="Gene3D" id="1.10.10.10">
    <property type="entry name" value="Winged helix-like DNA-binding domain superfamily/Winged helix DNA-binding domain"/>
    <property type="match status" value="1"/>
</dbReference>
<feature type="region of interest" description="Disordered" evidence="3">
    <location>
        <begin position="128"/>
        <end position="394"/>
    </location>
</feature>
<feature type="compositionally biased region" description="Low complexity" evidence="3">
    <location>
        <begin position="372"/>
        <end position="394"/>
    </location>
</feature>
<dbReference type="AlphaFoldDB" id="A0A1X6N3Y2"/>
<evidence type="ECO:0000256" key="3">
    <source>
        <dbReference type="SAM" id="MobiDB-lite"/>
    </source>
</evidence>
<dbReference type="InterPro" id="IPR006630">
    <property type="entry name" value="La_HTH"/>
</dbReference>
<feature type="compositionally biased region" description="Polar residues" evidence="3">
    <location>
        <begin position="341"/>
        <end position="351"/>
    </location>
</feature>
<feature type="region of interest" description="Disordered" evidence="3">
    <location>
        <begin position="788"/>
        <end position="809"/>
    </location>
</feature>
<feature type="compositionally biased region" description="Polar residues" evidence="3">
    <location>
        <begin position="163"/>
        <end position="182"/>
    </location>
</feature>
<feature type="region of interest" description="Disordered" evidence="3">
    <location>
        <begin position="1"/>
        <end position="116"/>
    </location>
</feature>
<feature type="compositionally biased region" description="Polar residues" evidence="3">
    <location>
        <begin position="454"/>
        <end position="467"/>
    </location>
</feature>
<feature type="compositionally biased region" description="Low complexity" evidence="3">
    <location>
        <begin position="76"/>
        <end position="98"/>
    </location>
</feature>
<feature type="region of interest" description="Disordered" evidence="3">
    <location>
        <begin position="826"/>
        <end position="895"/>
    </location>
</feature>
<dbReference type="GO" id="GO:0003723">
    <property type="term" value="F:RNA binding"/>
    <property type="evidence" value="ECO:0007669"/>
    <property type="project" value="UniProtKB-UniRule"/>
</dbReference>
<evidence type="ECO:0000256" key="1">
    <source>
        <dbReference type="ARBA" id="ARBA00022884"/>
    </source>
</evidence>
<dbReference type="SUPFAM" id="SSF46785">
    <property type="entry name" value="Winged helix' DNA-binding domain"/>
    <property type="match status" value="1"/>
</dbReference>
<feature type="compositionally biased region" description="Low complexity" evidence="3">
    <location>
        <begin position="304"/>
        <end position="340"/>
    </location>
</feature>
<dbReference type="SMART" id="SM00715">
    <property type="entry name" value="LA"/>
    <property type="match status" value="1"/>
</dbReference>
<feature type="region of interest" description="Disordered" evidence="3">
    <location>
        <begin position="1067"/>
        <end position="1108"/>
    </location>
</feature>
<feature type="compositionally biased region" description="Low complexity" evidence="3">
    <location>
        <begin position="42"/>
        <end position="60"/>
    </location>
</feature>
<dbReference type="CDD" id="cd07323">
    <property type="entry name" value="LAM"/>
    <property type="match status" value="1"/>
</dbReference>
<feature type="compositionally biased region" description="Acidic residues" evidence="3">
    <location>
        <begin position="1093"/>
        <end position="1108"/>
    </location>
</feature>
<name>A0A1X6N3Y2_9APHY</name>
<evidence type="ECO:0000313" key="6">
    <source>
        <dbReference type="Proteomes" id="UP000194127"/>
    </source>
</evidence>
<feature type="compositionally biased region" description="Polar residues" evidence="3">
    <location>
        <begin position="23"/>
        <end position="36"/>
    </location>
</feature>
<dbReference type="Pfam" id="PF05383">
    <property type="entry name" value="La"/>
    <property type="match status" value="1"/>
</dbReference>
<feature type="region of interest" description="Disordered" evidence="3">
    <location>
        <begin position="735"/>
        <end position="756"/>
    </location>
</feature>
<dbReference type="PANTHER" id="PTHR22792">
    <property type="entry name" value="LUPUS LA PROTEIN-RELATED"/>
    <property type="match status" value="1"/>
</dbReference>
<feature type="compositionally biased region" description="Basic residues" evidence="3">
    <location>
        <begin position="280"/>
        <end position="300"/>
    </location>
</feature>
<dbReference type="InterPro" id="IPR036388">
    <property type="entry name" value="WH-like_DNA-bd_sf"/>
</dbReference>
<keyword evidence="6" id="KW-1185">Reference proteome</keyword>